<comment type="caution">
    <text evidence="2">The sequence shown here is derived from an EMBL/GenBank/DDBJ whole genome shotgun (WGS) entry which is preliminary data.</text>
</comment>
<dbReference type="PANTHER" id="PTHR46211">
    <property type="entry name" value="GLYCEROPHOSPHORYL DIESTER PHOSPHODIESTERASE"/>
    <property type="match status" value="1"/>
</dbReference>
<accession>A0A918R6S5</accession>
<proteinExistence type="predicted"/>
<dbReference type="RefSeq" id="WP_189538840.1">
    <property type="nucleotide sequence ID" value="NZ_BMZD01000001.1"/>
</dbReference>
<dbReference type="PANTHER" id="PTHR46211:SF1">
    <property type="entry name" value="GLYCEROPHOSPHODIESTER PHOSPHODIESTERASE, CYTOPLASMIC"/>
    <property type="match status" value="1"/>
</dbReference>
<evidence type="ECO:0000313" key="2">
    <source>
        <dbReference type="EMBL" id="GGZ89185.1"/>
    </source>
</evidence>
<dbReference type="SUPFAM" id="SSF51695">
    <property type="entry name" value="PLC-like phosphodiesterases"/>
    <property type="match status" value="1"/>
</dbReference>
<dbReference type="Proteomes" id="UP000634139">
    <property type="component" value="Unassembled WGS sequence"/>
</dbReference>
<keyword evidence="3" id="KW-1185">Reference proteome</keyword>
<dbReference type="InterPro" id="IPR030395">
    <property type="entry name" value="GP_PDE_dom"/>
</dbReference>
<feature type="domain" description="GP-PDE" evidence="1">
    <location>
        <begin position="24"/>
        <end position="261"/>
    </location>
</feature>
<evidence type="ECO:0000313" key="3">
    <source>
        <dbReference type="Proteomes" id="UP000634139"/>
    </source>
</evidence>
<reference evidence="2" key="2">
    <citation type="submission" date="2020-09" db="EMBL/GenBank/DDBJ databases">
        <authorList>
            <person name="Sun Q."/>
            <person name="Kim S."/>
        </authorList>
    </citation>
    <scope>NUCLEOTIDE SEQUENCE</scope>
    <source>
        <strain evidence="2">KCTC 32422</strain>
    </source>
</reference>
<dbReference type="InterPro" id="IPR017946">
    <property type="entry name" value="PLC-like_Pdiesterase_TIM-brl"/>
</dbReference>
<protein>
    <submittedName>
        <fullName evidence="2">Glycerophosphoryl diester phosphodiesterase</fullName>
    </submittedName>
</protein>
<dbReference type="Gene3D" id="3.20.20.190">
    <property type="entry name" value="Phosphatidylinositol (PI) phosphodiesterase"/>
    <property type="match status" value="1"/>
</dbReference>
<evidence type="ECO:0000259" key="1">
    <source>
        <dbReference type="PROSITE" id="PS51704"/>
    </source>
</evidence>
<dbReference type="PROSITE" id="PS51704">
    <property type="entry name" value="GP_PDE"/>
    <property type="match status" value="1"/>
</dbReference>
<dbReference type="EMBL" id="BMZD01000001">
    <property type="protein sequence ID" value="GGZ89185.1"/>
    <property type="molecule type" value="Genomic_DNA"/>
</dbReference>
<name>A0A918R6S5_9SPHN</name>
<sequence length="261" mass="29094">MLFALLDRWRVPPPRPDKVAWLKQWHFAHRGLHGPSVNGECVPENSPTAFAGALARGLGIECDIRRSSDGQAMVFHDPTLDRMTAETGRVAERSAEELGRIVLNGGTDTIPSLRQLLDQVAGQVPLLIEIKTPDSSHGRVSQLCLAVRRVLEGYQGLHAIMSFDPRIVRWFADHSPLTLRGLVVTEENDKALPGMIRRRLALWHARPEFLAYDIRDLPSRFAARQRARGLPVTSWTVRSPEHRERAAEYADAPIAESAGIA</sequence>
<gene>
    <name evidence="2" type="ORF">GCM10011617_05340</name>
</gene>
<dbReference type="GO" id="GO:0006629">
    <property type="term" value="P:lipid metabolic process"/>
    <property type="evidence" value="ECO:0007669"/>
    <property type="project" value="InterPro"/>
</dbReference>
<dbReference type="AlphaFoldDB" id="A0A918R6S5"/>
<reference evidence="2" key="1">
    <citation type="journal article" date="2014" name="Int. J. Syst. Evol. Microbiol.">
        <title>Complete genome sequence of Corynebacterium casei LMG S-19264T (=DSM 44701T), isolated from a smear-ripened cheese.</title>
        <authorList>
            <consortium name="US DOE Joint Genome Institute (JGI-PGF)"/>
            <person name="Walter F."/>
            <person name="Albersmeier A."/>
            <person name="Kalinowski J."/>
            <person name="Ruckert C."/>
        </authorList>
    </citation>
    <scope>NUCLEOTIDE SEQUENCE</scope>
    <source>
        <strain evidence="2">KCTC 32422</strain>
    </source>
</reference>
<dbReference type="Pfam" id="PF03009">
    <property type="entry name" value="GDPD"/>
    <property type="match status" value="1"/>
</dbReference>
<dbReference type="GO" id="GO:0008081">
    <property type="term" value="F:phosphoric diester hydrolase activity"/>
    <property type="evidence" value="ECO:0007669"/>
    <property type="project" value="InterPro"/>
</dbReference>
<organism evidence="2 3">
    <name type="scientific">Novosphingobium arvoryzae</name>
    <dbReference type="NCBI Taxonomy" id="1256514"/>
    <lineage>
        <taxon>Bacteria</taxon>
        <taxon>Pseudomonadati</taxon>
        <taxon>Pseudomonadota</taxon>
        <taxon>Alphaproteobacteria</taxon>
        <taxon>Sphingomonadales</taxon>
        <taxon>Sphingomonadaceae</taxon>
        <taxon>Novosphingobium</taxon>
    </lineage>
</organism>